<dbReference type="EMBL" id="FOGJ01000002">
    <property type="protein sequence ID" value="SER13183.1"/>
    <property type="molecule type" value="Genomic_DNA"/>
</dbReference>
<proteinExistence type="predicted"/>
<organism evidence="1 2">
    <name type="scientific">Butyrivibrio fibrisolvens</name>
    <dbReference type="NCBI Taxonomy" id="831"/>
    <lineage>
        <taxon>Bacteria</taxon>
        <taxon>Bacillati</taxon>
        <taxon>Bacillota</taxon>
        <taxon>Clostridia</taxon>
        <taxon>Lachnospirales</taxon>
        <taxon>Lachnospiraceae</taxon>
        <taxon>Butyrivibrio</taxon>
    </lineage>
</organism>
<sequence length="162" mass="18235">MQVNINIKQLSKRGRRIKPVPFDYEESFDTVEDFIKATVKIMYKAFMDKESGIIESEDGVFNDGRSDDQRLESNQEFKSKVLSSEEIGTMAEAGKIAFGLIYGDKNVTLDKAVETALLAYKDGLVRLFIGDEEAGNLESKISLKDGDSVTFIRLTFLAGRMW</sequence>
<dbReference type="AlphaFoldDB" id="A0A1H9LQM8"/>
<dbReference type="RefSeq" id="WP_074754031.1">
    <property type="nucleotide sequence ID" value="NZ_FOGJ01000002.1"/>
</dbReference>
<protein>
    <submittedName>
        <fullName evidence="1">Uncharacterized protein</fullName>
    </submittedName>
</protein>
<reference evidence="1 2" key="1">
    <citation type="submission" date="2016-10" db="EMBL/GenBank/DDBJ databases">
        <authorList>
            <person name="de Groot N.N."/>
        </authorList>
    </citation>
    <scope>NUCLEOTIDE SEQUENCE [LARGE SCALE GENOMIC DNA]</scope>
    <source>
        <strain evidence="1 2">AR40</strain>
    </source>
</reference>
<accession>A0A1H9LQM8</accession>
<name>A0A1H9LQM8_BUTFI</name>
<evidence type="ECO:0000313" key="1">
    <source>
        <dbReference type="EMBL" id="SER13183.1"/>
    </source>
</evidence>
<dbReference type="Proteomes" id="UP000182584">
    <property type="component" value="Unassembled WGS sequence"/>
</dbReference>
<gene>
    <name evidence="1" type="ORF">SAMN04487884_102137</name>
</gene>
<evidence type="ECO:0000313" key="2">
    <source>
        <dbReference type="Proteomes" id="UP000182584"/>
    </source>
</evidence>
<dbReference type="OrthoDB" id="9808343at2"/>